<organism evidence="1 2">
    <name type="scientific">Gossypium harknessii</name>
    <dbReference type="NCBI Taxonomy" id="34285"/>
    <lineage>
        <taxon>Eukaryota</taxon>
        <taxon>Viridiplantae</taxon>
        <taxon>Streptophyta</taxon>
        <taxon>Embryophyta</taxon>
        <taxon>Tracheophyta</taxon>
        <taxon>Spermatophyta</taxon>
        <taxon>Magnoliopsida</taxon>
        <taxon>eudicotyledons</taxon>
        <taxon>Gunneridae</taxon>
        <taxon>Pentapetalae</taxon>
        <taxon>rosids</taxon>
        <taxon>malvids</taxon>
        <taxon>Malvales</taxon>
        <taxon>Malvaceae</taxon>
        <taxon>Malvoideae</taxon>
        <taxon>Gossypium</taxon>
    </lineage>
</organism>
<dbReference type="EMBL" id="JABFAD010319018">
    <property type="protein sequence ID" value="MBA0818637.1"/>
    <property type="molecule type" value="Genomic_DNA"/>
</dbReference>
<protein>
    <submittedName>
        <fullName evidence="1">Uncharacterized protein</fullName>
    </submittedName>
</protein>
<keyword evidence="2" id="KW-1185">Reference proteome</keyword>
<dbReference type="Proteomes" id="UP000593560">
    <property type="component" value="Unassembled WGS sequence"/>
</dbReference>
<dbReference type="OrthoDB" id="1001830at2759"/>
<evidence type="ECO:0000313" key="1">
    <source>
        <dbReference type="EMBL" id="MBA0818637.1"/>
    </source>
</evidence>
<comment type="caution">
    <text evidence="1">The sequence shown here is derived from an EMBL/GenBank/DDBJ whole genome shotgun (WGS) entry which is preliminary data.</text>
</comment>
<gene>
    <name evidence="1" type="ORF">Gohar_025584</name>
</gene>
<sequence>LCDFKVAELIDVNNRSWKREKIVNTFTNEVAEKILHIPLAKTPHGDFLAWSGELSEEYSVRNAYKLLQRSGKEIANFVQNYMRELDGSEKETQKITQKVSKWKHPPNQTVKINFDATYDERSSQAASGIVVKTVKERP</sequence>
<proteinExistence type="predicted"/>
<reference evidence="1 2" key="1">
    <citation type="journal article" date="2019" name="Genome Biol. Evol.">
        <title>Insights into the evolution of the New World diploid cottons (Gossypium, subgenus Houzingenia) based on genome sequencing.</title>
        <authorList>
            <person name="Grover C.E."/>
            <person name="Arick M.A. 2nd"/>
            <person name="Thrash A."/>
            <person name="Conover J.L."/>
            <person name="Sanders W.S."/>
            <person name="Peterson D.G."/>
            <person name="Frelichowski J.E."/>
            <person name="Scheffler J.A."/>
            <person name="Scheffler B.E."/>
            <person name="Wendel J.F."/>
        </authorList>
    </citation>
    <scope>NUCLEOTIDE SEQUENCE [LARGE SCALE GENOMIC DNA]</scope>
    <source>
        <strain evidence="1">0</strain>
        <tissue evidence="1">Leaf</tissue>
    </source>
</reference>
<evidence type="ECO:0000313" key="2">
    <source>
        <dbReference type="Proteomes" id="UP000593560"/>
    </source>
</evidence>
<dbReference type="AlphaFoldDB" id="A0A7J9I977"/>
<name>A0A7J9I977_9ROSI</name>
<feature type="non-terminal residue" evidence="1">
    <location>
        <position position="138"/>
    </location>
</feature>
<accession>A0A7J9I977</accession>